<reference evidence="2 3" key="1">
    <citation type="submission" date="2022-05" db="EMBL/GenBank/DDBJ databases">
        <title>Novel Pseudomonas spp. Isolated from a Rainbow Trout Aquaculture Facility.</title>
        <authorList>
            <person name="Testerman T."/>
            <person name="Graf J."/>
        </authorList>
    </citation>
    <scope>NUCLEOTIDE SEQUENCE [LARGE SCALE GENOMIC DNA]</scope>
    <source>
        <strain evidence="2 3">ID1042</strain>
    </source>
</reference>
<name>A0A9X4BZC3_9PSED</name>
<keyword evidence="1" id="KW-1133">Transmembrane helix</keyword>
<evidence type="ECO:0000256" key="1">
    <source>
        <dbReference type="SAM" id="Phobius"/>
    </source>
</evidence>
<evidence type="ECO:0000313" key="2">
    <source>
        <dbReference type="EMBL" id="MDD1007175.1"/>
    </source>
</evidence>
<evidence type="ECO:0000313" key="3">
    <source>
        <dbReference type="Proteomes" id="UP001148185"/>
    </source>
</evidence>
<keyword evidence="3" id="KW-1185">Reference proteome</keyword>
<organism evidence="2 3">
    <name type="scientific">Pseudomonas shahriarae</name>
    <dbReference type="NCBI Taxonomy" id="2745512"/>
    <lineage>
        <taxon>Bacteria</taxon>
        <taxon>Pseudomonadati</taxon>
        <taxon>Pseudomonadota</taxon>
        <taxon>Gammaproteobacteria</taxon>
        <taxon>Pseudomonadales</taxon>
        <taxon>Pseudomonadaceae</taxon>
        <taxon>Pseudomonas</taxon>
    </lineage>
</organism>
<dbReference type="AlphaFoldDB" id="A0A9X4BZC3"/>
<proteinExistence type="predicted"/>
<sequence length="111" mass="12469">MSVAKHIARALPAQRVALLIYLLYISGYFFGITALVGAVIAIIYRKCPDEVVATHFRAQVRLCCWSLLWVVLGGLTVKVGVGYIVLTTWFFWSVWRIAQGLFALSKHRPTT</sequence>
<keyword evidence="1" id="KW-0812">Transmembrane</keyword>
<dbReference type="EMBL" id="JAMDHA010000005">
    <property type="protein sequence ID" value="MDD1007175.1"/>
    <property type="molecule type" value="Genomic_DNA"/>
</dbReference>
<dbReference type="RefSeq" id="WP_050682368.1">
    <property type="nucleotide sequence ID" value="NZ_JAMDHA010000005.1"/>
</dbReference>
<feature type="transmembrane region" description="Helical" evidence="1">
    <location>
        <begin position="65"/>
        <end position="92"/>
    </location>
</feature>
<comment type="caution">
    <text evidence="2">The sequence shown here is derived from an EMBL/GenBank/DDBJ whole genome shotgun (WGS) entry which is preliminary data.</text>
</comment>
<dbReference type="Proteomes" id="UP001148185">
    <property type="component" value="Unassembled WGS sequence"/>
</dbReference>
<accession>A0A9X4BZC3</accession>
<protein>
    <submittedName>
        <fullName evidence="2">Uncharacterized protein</fullName>
    </submittedName>
</protein>
<gene>
    <name evidence="2" type="ORF">M5G27_06740</name>
</gene>
<keyword evidence="1" id="KW-0472">Membrane</keyword>
<feature type="transmembrane region" description="Helical" evidence="1">
    <location>
        <begin position="20"/>
        <end position="44"/>
    </location>
</feature>